<dbReference type="SUPFAM" id="SSF102114">
    <property type="entry name" value="Radical SAM enzymes"/>
    <property type="match status" value="1"/>
</dbReference>
<dbReference type="Pfam" id="PF04055">
    <property type="entry name" value="Radical_SAM"/>
    <property type="match status" value="1"/>
</dbReference>
<protein>
    <recommendedName>
        <fullName evidence="8">Radical SAM core domain-containing protein</fullName>
    </recommendedName>
</protein>
<dbReference type="SFLD" id="SFLDS00029">
    <property type="entry name" value="Radical_SAM"/>
    <property type="match status" value="1"/>
</dbReference>
<gene>
    <name evidence="9" type="ORF">KL86SPO_30567</name>
</gene>
<feature type="binding site" evidence="6">
    <location>
        <position position="311"/>
    </location>
    <ligand>
        <name>[4Fe-4S] cluster</name>
        <dbReference type="ChEBI" id="CHEBI:49883"/>
        <note>4Fe-4S-S-AdoMet</note>
    </ligand>
</feature>
<evidence type="ECO:0000313" key="9">
    <source>
        <dbReference type="EMBL" id="SCM80389.1"/>
    </source>
</evidence>
<dbReference type="InterPro" id="IPR022946">
    <property type="entry name" value="UPF0313"/>
</dbReference>
<feature type="binding site" evidence="6">
    <location>
        <position position="314"/>
    </location>
    <ligand>
        <name>[4Fe-4S] cluster</name>
        <dbReference type="ChEBI" id="CHEBI:49883"/>
        <note>4Fe-4S-S-AdoMet</note>
    </ligand>
</feature>
<dbReference type="InterPro" id="IPR058240">
    <property type="entry name" value="rSAM_sf"/>
</dbReference>
<dbReference type="InterPro" id="IPR024560">
    <property type="entry name" value="UPF0313_C"/>
</dbReference>
<dbReference type="GO" id="GO:0003824">
    <property type="term" value="F:catalytic activity"/>
    <property type="evidence" value="ECO:0007669"/>
    <property type="project" value="InterPro"/>
</dbReference>
<evidence type="ECO:0000256" key="6">
    <source>
        <dbReference type="HAMAP-Rule" id="MF_01251"/>
    </source>
</evidence>
<dbReference type="PANTHER" id="PTHR32331:SF0">
    <property type="entry name" value="UPF0313 PROTEIN YGIQ"/>
    <property type="match status" value="1"/>
</dbReference>
<evidence type="ECO:0000256" key="4">
    <source>
        <dbReference type="ARBA" id="ARBA00023004"/>
    </source>
</evidence>
<dbReference type="AlphaFoldDB" id="A0A212LSM8"/>
<dbReference type="InterPro" id="IPR006638">
    <property type="entry name" value="Elp3/MiaA/NifB-like_rSAM"/>
</dbReference>
<evidence type="ECO:0000256" key="3">
    <source>
        <dbReference type="ARBA" id="ARBA00022723"/>
    </source>
</evidence>
<feature type="region of interest" description="Disordered" evidence="7">
    <location>
        <begin position="596"/>
        <end position="633"/>
    </location>
</feature>
<evidence type="ECO:0000256" key="5">
    <source>
        <dbReference type="ARBA" id="ARBA00023014"/>
    </source>
</evidence>
<dbReference type="GO" id="GO:0051539">
    <property type="term" value="F:4 iron, 4 sulfur cluster binding"/>
    <property type="evidence" value="ECO:0007669"/>
    <property type="project" value="UniProtKB-KW"/>
</dbReference>
<dbReference type="RefSeq" id="WP_075755191.1">
    <property type="nucleotide sequence ID" value="NZ_LT608335.1"/>
</dbReference>
<keyword evidence="1 6" id="KW-0004">4Fe-4S</keyword>
<dbReference type="PROSITE" id="PS51918">
    <property type="entry name" value="RADICAL_SAM"/>
    <property type="match status" value="1"/>
</dbReference>
<sequence>MTNFLPMTREDMAERGWEQLDFLFISGDAYVDHPSFGPAIISRLLEKYGYKVGIIAQPDWRTTNDFKRLGKPRLGILVSAGNLDSMLNKYTAAKKYRSTDNYSPGGQAGLRPERATIVYCNRLREIWKKTPLIIGGIEASLRRFAHYDYWSDSIRRSVLIDSRADLLIYGMGEKQIKDLAAQLAAGIGIENIRDIPGTCYRTETLEHLWDYAEIPGYQEVVNSKADFAQAFKIQYLEQDPIRGKNIVQGYGEQYVVQNPPAMPLSTQEMDEIYDLPYQRTYHPSYTAAGGIPAIQEVKFSIVSHRGCYGSCSFCALYAHQGRIIQSRSKESILREAGEIVRMPDFKGYIHDVGGPTANFRQPACEQQADRGACRGKQCLFPNACKSLNTDHTEYLELLRAIRKIPGIKKVFVRSGLRYDYLLAANDMQFLRELCEHHVSGQLKVAPEHISAKVTQLMGKAGKDTYLKFKKAYEKVNKELGKEQYLVPYFMSSHPGAGLKEAVELAEFLRDTGYNPEQVQDFIPTPGSISTCMYYTGINPLTGEKVYVAKKPEDKRLQRALLQYRNPKNYELVYEALTKANRRDLIGYEPKCLIRPPRNKPQAAVSQAGKSNKTRRVAPARDKRGKEKRLDRKI</sequence>
<dbReference type="InterPro" id="IPR013704">
    <property type="entry name" value="UPF0313_N"/>
</dbReference>
<evidence type="ECO:0000256" key="2">
    <source>
        <dbReference type="ARBA" id="ARBA00022691"/>
    </source>
</evidence>
<evidence type="ECO:0000256" key="1">
    <source>
        <dbReference type="ARBA" id="ARBA00022485"/>
    </source>
</evidence>
<dbReference type="EMBL" id="FMJE01000003">
    <property type="protein sequence ID" value="SCM80389.1"/>
    <property type="molecule type" value="Genomic_DNA"/>
</dbReference>
<dbReference type="SFLD" id="SFLDG01082">
    <property type="entry name" value="B12-binding_domain_containing"/>
    <property type="match status" value="1"/>
</dbReference>
<dbReference type="InterPro" id="IPR023404">
    <property type="entry name" value="rSAM_horseshoe"/>
</dbReference>
<dbReference type="NCBIfam" id="TIGR03904">
    <property type="entry name" value="SAM_YgiQ"/>
    <property type="match status" value="1"/>
</dbReference>
<organism evidence="9">
    <name type="scientific">uncultured Sporomusa sp</name>
    <dbReference type="NCBI Taxonomy" id="307249"/>
    <lineage>
        <taxon>Bacteria</taxon>
        <taxon>Bacillati</taxon>
        <taxon>Bacillota</taxon>
        <taxon>Negativicutes</taxon>
        <taxon>Selenomonadales</taxon>
        <taxon>Sporomusaceae</taxon>
        <taxon>Sporomusa</taxon>
        <taxon>environmental samples</taxon>
    </lineage>
</organism>
<name>A0A212LSM8_9FIRM</name>
<dbReference type="Pfam" id="PF11842">
    <property type="entry name" value="DUF3362"/>
    <property type="match status" value="1"/>
</dbReference>
<keyword evidence="5 6" id="KW-0411">Iron-sulfur</keyword>
<dbReference type="InterPro" id="IPR007197">
    <property type="entry name" value="rSAM"/>
</dbReference>
<comment type="cofactor">
    <cofactor evidence="6">
        <name>[4Fe-4S] cluster</name>
        <dbReference type="ChEBI" id="CHEBI:49883"/>
    </cofactor>
    <text evidence="6">Binds 1 [4Fe-4S] cluster. The cluster is coordinated with 3 cysteines and an exchangeable S-adenosyl-L-methionine.</text>
</comment>
<keyword evidence="4 6" id="KW-0408">Iron</keyword>
<comment type="similarity">
    <text evidence="6">Belongs to the UPF0313 family.</text>
</comment>
<accession>A0A212LSM8</accession>
<dbReference type="GO" id="GO:0005506">
    <property type="term" value="F:iron ion binding"/>
    <property type="evidence" value="ECO:0007669"/>
    <property type="project" value="UniProtKB-UniRule"/>
</dbReference>
<dbReference type="Pfam" id="PF08497">
    <property type="entry name" value="Radical_SAM_N"/>
    <property type="match status" value="1"/>
</dbReference>
<feature type="domain" description="Radical SAM core" evidence="8">
    <location>
        <begin position="293"/>
        <end position="564"/>
    </location>
</feature>
<feature type="compositionally biased region" description="Basic and acidic residues" evidence="7">
    <location>
        <begin position="618"/>
        <end position="633"/>
    </location>
</feature>
<keyword evidence="3 6" id="KW-0479">Metal-binding</keyword>
<keyword evidence="2 6" id="KW-0949">S-adenosyl-L-methionine</keyword>
<dbReference type="SMART" id="SM00729">
    <property type="entry name" value="Elp3"/>
    <property type="match status" value="1"/>
</dbReference>
<feature type="binding site" evidence="6">
    <location>
        <position position="307"/>
    </location>
    <ligand>
        <name>[4Fe-4S] cluster</name>
        <dbReference type="ChEBI" id="CHEBI:49883"/>
        <note>4Fe-4S-S-AdoMet</note>
    </ligand>
</feature>
<evidence type="ECO:0000259" key="8">
    <source>
        <dbReference type="PROSITE" id="PS51918"/>
    </source>
</evidence>
<dbReference type="HAMAP" id="MF_01251">
    <property type="entry name" value="UPF0313"/>
    <property type="match status" value="1"/>
</dbReference>
<dbReference type="SFLD" id="SFLDG01069">
    <property type="entry name" value="UPF0313"/>
    <property type="match status" value="1"/>
</dbReference>
<dbReference type="Gene3D" id="3.80.30.20">
    <property type="entry name" value="tm_1862 like domain"/>
    <property type="match status" value="1"/>
</dbReference>
<evidence type="ECO:0000256" key="7">
    <source>
        <dbReference type="SAM" id="MobiDB-lite"/>
    </source>
</evidence>
<proteinExistence type="inferred from homology"/>
<dbReference type="PANTHER" id="PTHR32331">
    <property type="entry name" value="UPF0313 PROTEIN YGIQ"/>
    <property type="match status" value="1"/>
</dbReference>
<reference evidence="9" key="1">
    <citation type="submission" date="2016-08" db="EMBL/GenBank/DDBJ databases">
        <authorList>
            <person name="Seilhamer J.J."/>
        </authorList>
    </citation>
    <scope>NUCLEOTIDE SEQUENCE</scope>
    <source>
        <strain evidence="9">86</strain>
    </source>
</reference>